<dbReference type="EMBL" id="VJMH01004603">
    <property type="protein sequence ID" value="KAF0702528.1"/>
    <property type="molecule type" value="Genomic_DNA"/>
</dbReference>
<feature type="non-terminal residue" evidence="1">
    <location>
        <position position="116"/>
    </location>
</feature>
<reference evidence="1" key="1">
    <citation type="submission" date="2019-06" db="EMBL/GenBank/DDBJ databases">
        <title>Genomics analysis of Aphanomyces spp. identifies a new class of oomycete effector associated with host adaptation.</title>
        <authorList>
            <person name="Gaulin E."/>
        </authorList>
    </citation>
    <scope>NUCLEOTIDE SEQUENCE</scope>
    <source>
        <strain evidence="1">CBS 578.67</strain>
    </source>
</reference>
<sequence length="116" mass="12521">TVAAAARLEVAPGAPTGDLLHRLVEANCNEFLRKATLLVRAIFRGWNDPDAAMYLNFCSSLHLSTDFAHLCGQLGVPDPAVLLAATSPWTALVHEHAARVVARDRLPRLSYLVHGA</sequence>
<organism evidence="1">
    <name type="scientific">Aphanomyces stellatus</name>
    <dbReference type="NCBI Taxonomy" id="120398"/>
    <lineage>
        <taxon>Eukaryota</taxon>
        <taxon>Sar</taxon>
        <taxon>Stramenopiles</taxon>
        <taxon>Oomycota</taxon>
        <taxon>Saprolegniomycetes</taxon>
        <taxon>Saprolegniales</taxon>
        <taxon>Verrucalvaceae</taxon>
        <taxon>Aphanomyces</taxon>
    </lineage>
</organism>
<evidence type="ECO:0000313" key="1">
    <source>
        <dbReference type="EMBL" id="KAF0702528.1"/>
    </source>
</evidence>
<proteinExistence type="predicted"/>
<protein>
    <submittedName>
        <fullName evidence="1">Uncharacterized protein</fullName>
    </submittedName>
</protein>
<accession>A0A6A4Z0T1</accession>
<name>A0A6A4Z0T1_9STRA</name>
<comment type="caution">
    <text evidence="1">The sequence shown here is derived from an EMBL/GenBank/DDBJ whole genome shotgun (WGS) entry which is preliminary data.</text>
</comment>
<dbReference type="AlphaFoldDB" id="A0A6A4Z0T1"/>
<feature type="non-terminal residue" evidence="1">
    <location>
        <position position="1"/>
    </location>
</feature>
<gene>
    <name evidence="1" type="ORF">As57867_007752</name>
</gene>